<proteinExistence type="predicted"/>
<dbReference type="STRING" id="1231336.L248_1660"/>
<dbReference type="eggNOG" id="ENOG50330BC">
    <property type="taxonomic scope" value="Bacteria"/>
</dbReference>
<evidence type="ECO:0000313" key="2">
    <source>
        <dbReference type="EMBL" id="ERL64013.1"/>
    </source>
</evidence>
<dbReference type="RefSeq" id="WP_022530666.1">
    <property type="nucleotide sequence ID" value="NZ_KI271606.1"/>
</dbReference>
<sequence>MSTLYELKAQYATLLAMAEDGDMDPEAVTDTLASLKDGIEDKAIGYAQVIKSLDNDVKAIEEEEKRLAARKQSLKNNQARMKEALTEALQTAGLKKVKSPLMTVWIQPSTSVSVPDDYRLIPPQYVTKKITYLPDKREIKAALEAGTTIVGAELKTNWSPRIR</sequence>
<dbReference type="InterPro" id="IPR008840">
    <property type="entry name" value="Sipho_Gp157"/>
</dbReference>
<name>U4TQ37_9LACO</name>
<accession>U4TQ37</accession>
<dbReference type="EMBL" id="KI271606">
    <property type="protein sequence ID" value="ERL64013.1"/>
    <property type="molecule type" value="Genomic_DNA"/>
</dbReference>
<evidence type="ECO:0008006" key="4">
    <source>
        <dbReference type="Google" id="ProtNLM"/>
    </source>
</evidence>
<dbReference type="HOGENOM" id="CLU_124446_1_0_9"/>
<dbReference type="AlphaFoldDB" id="U4TQ37"/>
<evidence type="ECO:0000256" key="1">
    <source>
        <dbReference type="SAM" id="Coils"/>
    </source>
</evidence>
<reference evidence="3" key="1">
    <citation type="journal article" date="2013" name="Genome Announc.">
        <title>Whole-Genome Sequencing of Lactobacillus shenzhenensis Strain LY-73T.</title>
        <authorList>
            <person name="Lin Z."/>
            <person name="Liu Z."/>
            <person name="Yang R."/>
            <person name="Zou Y."/>
            <person name="Wan D."/>
            <person name="Chen J."/>
            <person name="Guo M."/>
            <person name="Zhao J."/>
            <person name="Fang C."/>
            <person name="Yang R."/>
            <person name="Liu F."/>
        </authorList>
    </citation>
    <scope>NUCLEOTIDE SEQUENCE [LARGE SCALE GENOMIC DNA]</scope>
    <source>
        <strain evidence="3">LY-73</strain>
    </source>
</reference>
<gene>
    <name evidence="2" type="ORF">L248_1660</name>
</gene>
<dbReference type="Pfam" id="PF05565">
    <property type="entry name" value="Sipho_Gp157"/>
    <property type="match status" value="1"/>
</dbReference>
<protein>
    <recommendedName>
        <fullName evidence="4">Siphovirus Gp157</fullName>
    </recommendedName>
</protein>
<keyword evidence="1" id="KW-0175">Coiled coil</keyword>
<organism evidence="2 3">
    <name type="scientific">Schleiferilactobacillus shenzhenensis LY-73</name>
    <dbReference type="NCBI Taxonomy" id="1231336"/>
    <lineage>
        <taxon>Bacteria</taxon>
        <taxon>Bacillati</taxon>
        <taxon>Bacillota</taxon>
        <taxon>Bacilli</taxon>
        <taxon>Lactobacillales</taxon>
        <taxon>Lactobacillaceae</taxon>
        <taxon>Schleiferilactobacillus</taxon>
    </lineage>
</organism>
<keyword evidence="3" id="KW-1185">Reference proteome</keyword>
<evidence type="ECO:0000313" key="3">
    <source>
        <dbReference type="Proteomes" id="UP000030647"/>
    </source>
</evidence>
<dbReference type="OrthoDB" id="2168866at2"/>
<dbReference type="Proteomes" id="UP000030647">
    <property type="component" value="Unassembled WGS sequence"/>
</dbReference>
<feature type="coiled-coil region" evidence="1">
    <location>
        <begin position="50"/>
        <end position="91"/>
    </location>
</feature>